<protein>
    <submittedName>
        <fullName evidence="1">Uncharacterized protein</fullName>
    </submittedName>
</protein>
<organism evidence="1">
    <name type="scientific">Rhizophora mucronata</name>
    <name type="common">Asiatic mangrove</name>
    <dbReference type="NCBI Taxonomy" id="61149"/>
    <lineage>
        <taxon>Eukaryota</taxon>
        <taxon>Viridiplantae</taxon>
        <taxon>Streptophyta</taxon>
        <taxon>Embryophyta</taxon>
        <taxon>Tracheophyta</taxon>
        <taxon>Spermatophyta</taxon>
        <taxon>Magnoliopsida</taxon>
        <taxon>eudicotyledons</taxon>
        <taxon>Gunneridae</taxon>
        <taxon>Pentapetalae</taxon>
        <taxon>rosids</taxon>
        <taxon>fabids</taxon>
        <taxon>Malpighiales</taxon>
        <taxon>Rhizophoraceae</taxon>
        <taxon>Rhizophora</taxon>
    </lineage>
</organism>
<accession>A0A2P2P6K6</accession>
<reference evidence="1" key="1">
    <citation type="submission" date="2018-02" db="EMBL/GenBank/DDBJ databases">
        <title>Rhizophora mucronata_Transcriptome.</title>
        <authorList>
            <person name="Meera S.P."/>
            <person name="Sreeshan A."/>
            <person name="Augustine A."/>
        </authorList>
    </citation>
    <scope>NUCLEOTIDE SEQUENCE</scope>
    <source>
        <tissue evidence="1">Leaf</tissue>
    </source>
</reference>
<name>A0A2P2P6K6_RHIMU</name>
<evidence type="ECO:0000313" key="1">
    <source>
        <dbReference type="EMBL" id="MBX50319.1"/>
    </source>
</evidence>
<proteinExistence type="predicted"/>
<dbReference type="EMBL" id="GGEC01069835">
    <property type="protein sequence ID" value="MBX50319.1"/>
    <property type="molecule type" value="Transcribed_RNA"/>
</dbReference>
<sequence>MKVCYSPISPTSDSTNGKDLRESLWNFFHPDCHVYKKRIMIVRF</sequence>
<dbReference type="AlphaFoldDB" id="A0A2P2P6K6"/>